<dbReference type="InterPro" id="IPR023296">
    <property type="entry name" value="Glyco_hydro_beta-prop_sf"/>
</dbReference>
<feature type="transmembrane region" description="Helical" evidence="7">
    <location>
        <begin position="54"/>
        <end position="77"/>
    </location>
</feature>
<proteinExistence type="inferred from homology"/>
<keyword evidence="9" id="KW-1185">Reference proteome</keyword>
<evidence type="ECO:0008006" key="10">
    <source>
        <dbReference type="Google" id="ProtNLM"/>
    </source>
</evidence>
<dbReference type="InterPro" id="IPR006710">
    <property type="entry name" value="Glyco_hydro_43"/>
</dbReference>
<accession>A0ABP9CEZ9</accession>
<evidence type="ECO:0000256" key="1">
    <source>
        <dbReference type="ARBA" id="ARBA00004834"/>
    </source>
</evidence>
<feature type="compositionally biased region" description="Low complexity" evidence="6">
    <location>
        <begin position="1"/>
        <end position="18"/>
    </location>
</feature>
<evidence type="ECO:0000256" key="4">
    <source>
        <dbReference type="ARBA" id="ARBA00023295"/>
    </source>
</evidence>
<evidence type="ECO:0000256" key="7">
    <source>
        <dbReference type="SAM" id="Phobius"/>
    </source>
</evidence>
<evidence type="ECO:0000256" key="5">
    <source>
        <dbReference type="RuleBase" id="RU361187"/>
    </source>
</evidence>
<sequence>MATAVPPSAAAPSDDPSNSRPPPVGLRPASLRTAATRRGGSGARPRSRRRRRGIHGLLVALTAAALTIGGTAVAGAVPGTLDLGGLSGSAGSVPQSGDPTGPTGSLGSLAPGSGRVDFGAGVNPVVLPIAADPSVVRAPDGTFYLYATSDDWQDGGGMHHLPIFRSTNLVDWTTAGNVFPGKQEWVDPAGGLWAPDVHLVDGTYVVYYSVGGTADPCIGMATAASPTGPFTDLDRPVFCSSEVGVPGTIDPYVSYDGPTPTVFVGNFGGIYAIPLTPDGTAVAGDDPKAAPVRVAGNGYEAPFIQHKNGFYYLYVSAGNCCNGAASDYRVYAGRSQNLLGPYIDSAGTPMLDGGGDLILSGNVSWLGPGHITVVTDDTGADWAMYHAAPRAAPRLGAGPQNRQGMIDKISWVGGWPRIGDGTPSSTAPAVPHIGGV</sequence>
<feature type="compositionally biased region" description="Polar residues" evidence="6">
    <location>
        <begin position="93"/>
        <end position="106"/>
    </location>
</feature>
<dbReference type="InterPro" id="IPR050727">
    <property type="entry name" value="GH43_arabinanases"/>
</dbReference>
<evidence type="ECO:0000256" key="6">
    <source>
        <dbReference type="SAM" id="MobiDB-lite"/>
    </source>
</evidence>
<name>A0ABP9CEZ9_9ACTN</name>
<dbReference type="SUPFAM" id="SSF75005">
    <property type="entry name" value="Arabinanase/levansucrase/invertase"/>
    <property type="match status" value="1"/>
</dbReference>
<dbReference type="Pfam" id="PF04616">
    <property type="entry name" value="Glyco_hydro_43"/>
    <property type="match status" value="1"/>
</dbReference>
<keyword evidence="7" id="KW-0472">Membrane</keyword>
<protein>
    <recommendedName>
        <fullName evidence="10">Arabinan endo-1,5-alpha-L-arabinosidase</fullName>
    </recommendedName>
</protein>
<reference evidence="9" key="1">
    <citation type="journal article" date="2019" name="Int. J. Syst. Evol. Microbiol.">
        <title>The Global Catalogue of Microorganisms (GCM) 10K type strain sequencing project: providing services to taxonomists for standard genome sequencing and annotation.</title>
        <authorList>
            <consortium name="The Broad Institute Genomics Platform"/>
            <consortium name="The Broad Institute Genome Sequencing Center for Infectious Disease"/>
            <person name="Wu L."/>
            <person name="Ma J."/>
        </authorList>
    </citation>
    <scope>NUCLEOTIDE SEQUENCE [LARGE SCALE GENOMIC DNA]</scope>
    <source>
        <strain evidence="9">JCM 18542</strain>
    </source>
</reference>
<keyword evidence="7" id="KW-0812">Transmembrane</keyword>
<keyword evidence="7" id="KW-1133">Transmembrane helix</keyword>
<organism evidence="8 9">
    <name type="scientific">Tomitella cavernea</name>
    <dbReference type="NCBI Taxonomy" id="1387982"/>
    <lineage>
        <taxon>Bacteria</taxon>
        <taxon>Bacillati</taxon>
        <taxon>Actinomycetota</taxon>
        <taxon>Actinomycetes</taxon>
        <taxon>Mycobacteriales</taxon>
        <taxon>Tomitella</taxon>
    </lineage>
</organism>
<comment type="similarity">
    <text evidence="2 5">Belongs to the glycosyl hydrolase 43 family.</text>
</comment>
<evidence type="ECO:0000313" key="8">
    <source>
        <dbReference type="EMBL" id="GAA4807819.1"/>
    </source>
</evidence>
<comment type="pathway">
    <text evidence="1">Glycan metabolism; L-arabinan degradation.</text>
</comment>
<evidence type="ECO:0000313" key="9">
    <source>
        <dbReference type="Proteomes" id="UP001500839"/>
    </source>
</evidence>
<evidence type="ECO:0000256" key="2">
    <source>
        <dbReference type="ARBA" id="ARBA00009865"/>
    </source>
</evidence>
<keyword evidence="3 5" id="KW-0378">Hydrolase</keyword>
<comment type="caution">
    <text evidence="8">The sequence shown here is derived from an EMBL/GenBank/DDBJ whole genome shotgun (WGS) entry which is preliminary data.</text>
</comment>
<dbReference type="EMBL" id="BAABKQ010000001">
    <property type="protein sequence ID" value="GAA4807819.1"/>
    <property type="molecule type" value="Genomic_DNA"/>
</dbReference>
<gene>
    <name evidence="8" type="ORF">GCM10023353_09240</name>
</gene>
<dbReference type="Proteomes" id="UP001500839">
    <property type="component" value="Unassembled WGS sequence"/>
</dbReference>
<dbReference type="CDD" id="cd18616">
    <property type="entry name" value="GH43_ABN-like"/>
    <property type="match status" value="1"/>
</dbReference>
<dbReference type="Gene3D" id="2.115.10.20">
    <property type="entry name" value="Glycosyl hydrolase domain, family 43"/>
    <property type="match status" value="1"/>
</dbReference>
<dbReference type="PANTHER" id="PTHR43301:SF3">
    <property type="entry name" value="ARABINAN ENDO-1,5-ALPHA-L-ARABINOSIDASE A-RELATED"/>
    <property type="match status" value="1"/>
</dbReference>
<keyword evidence="4 5" id="KW-0326">Glycosidase</keyword>
<evidence type="ECO:0000256" key="3">
    <source>
        <dbReference type="ARBA" id="ARBA00022801"/>
    </source>
</evidence>
<dbReference type="PANTHER" id="PTHR43301">
    <property type="entry name" value="ARABINAN ENDO-1,5-ALPHA-L-ARABINOSIDASE"/>
    <property type="match status" value="1"/>
</dbReference>
<feature type="region of interest" description="Disordered" evidence="6">
    <location>
        <begin position="1"/>
        <end position="51"/>
    </location>
</feature>
<dbReference type="RefSeq" id="WP_200170902.1">
    <property type="nucleotide sequence ID" value="NZ_BAABKQ010000001.1"/>
</dbReference>
<feature type="region of interest" description="Disordered" evidence="6">
    <location>
        <begin position="88"/>
        <end position="112"/>
    </location>
</feature>